<evidence type="ECO:0000259" key="7">
    <source>
        <dbReference type="PROSITE" id="PS51698"/>
    </source>
</evidence>
<accession>A0ABU6T9Z0</accession>
<comment type="caution">
    <text evidence="8">The sequence shown here is derived from an EMBL/GenBank/DDBJ whole genome shotgun (WGS) entry which is preliminary data.</text>
</comment>
<dbReference type="InterPro" id="IPR015943">
    <property type="entry name" value="WD40/YVTN_repeat-like_dom_sf"/>
</dbReference>
<dbReference type="InterPro" id="IPR052858">
    <property type="entry name" value="E3_ubiquitin-ligase_LIN"/>
</dbReference>
<dbReference type="Gene3D" id="2.130.10.10">
    <property type="entry name" value="YVTN repeat-like/Quinoprotein amine dehydrogenase"/>
    <property type="match status" value="2"/>
</dbReference>
<dbReference type="InterPro" id="IPR003613">
    <property type="entry name" value="Ubox_domain"/>
</dbReference>
<dbReference type="InterPro" id="IPR056512">
    <property type="entry name" value="LIN_N"/>
</dbReference>
<evidence type="ECO:0000256" key="6">
    <source>
        <dbReference type="SAM" id="MobiDB-lite"/>
    </source>
</evidence>
<feature type="region of interest" description="Disordered" evidence="6">
    <location>
        <begin position="218"/>
        <end position="246"/>
    </location>
</feature>
<dbReference type="PROSITE" id="PS50294">
    <property type="entry name" value="WD_REPEATS_REGION"/>
    <property type="match status" value="2"/>
</dbReference>
<dbReference type="Proteomes" id="UP001341840">
    <property type="component" value="Unassembled WGS sequence"/>
</dbReference>
<evidence type="ECO:0000256" key="5">
    <source>
        <dbReference type="PROSITE-ProRule" id="PRU00221"/>
    </source>
</evidence>
<dbReference type="InterPro" id="IPR013083">
    <property type="entry name" value="Znf_RING/FYVE/PHD"/>
</dbReference>
<evidence type="ECO:0000256" key="2">
    <source>
        <dbReference type="ARBA" id="ARBA00004906"/>
    </source>
</evidence>
<comment type="pathway">
    <text evidence="2">Protein modification; protein ubiquitination.</text>
</comment>
<sequence length="1389" mass="154140">MTTAVTAAEILRHTIAFLSDVISNRDLRHRLVSILLRDTTSAAISDESAVKLAGDTLESAITLSNVASRSCSLSLAEKLLLPLSEHHDHPLPFFLLSLVRTLHNRHLDAAVSLLRVFRSNPSLARSEIAPVLYDRLFSPQLLSVFRWLLDRRAQILSSSSDLEDAATHSLSKVSEEQASKLRELEKEYEEILDENCRVVAASFEEVLASENQNASITPPLLARKGSAEGSEAENNVEEDEEEQLVTEDTEITAFKSGHYDNPIWSEREEASIEFLSSGSCSNSSYAPFYPRRVSATILKPQNTSQNLPPLAHETESSMVDKTLTSSTSESEAETEIATASSTPKKTPNPVRTGNKSLSTTPKILEPQKSARCLKPTPYLINLADEAESSLDKNLPCSNSESEAESEEKDEKISLLEPQKFQTPKQKKNICSGSMCSPDCNMEDEHVPPEDFVCPLTSNLFDDPVTIETGHTFERHAIEEWLKRGNLTCPITRKKLRKTRIPKTNHVLKQIISSWKEQNLNSVAAMPCDSPHEDTDEPKLESSTSPNSVISEGTLEGMMSELRKAINKLYMSEVLEESEMAVLQIEKIWKELNLIVVDIHSMLSKPPIINGFMGVLLNSVDPKVLQAAVFLLTEMGCGDSSVIQTLSRVDTDVEWIMTLFKKGVKEAVVLMYLLKPSTVILSDAAIVEALIAVANMKEEEFLSMCLSPKTAAVLLLAQVIGSSEESIASSVAQAVLSERAIEAIVGSLGAEWAEERIAAVEILLKCMQEDGTCRNIIADKAQLSTFLESLLGATEGELFKIVKFLSELVKLNRRTLSEQILHIIKEEGPLSTMHTLLISLQIAHKFHFPVVAGFLLQLDLLEEQTKMSIYSEEAIDTLISCLRKIDYPAVQLEAAKIIASLQGRFNYAGKSLNREVLLERAGLDRSYNNFLQMDQISNFNEGIEASMKEENADEDWERRVASVLVSHDCGLLFEALADGLKSQNEELRSSCFISATWLIYMLTILPDTGIQGAARVFFLKQFIFILKSAEDTEDRILAMLALKSFLHFDDGLRDLTSYAKDILRALRELEGFSPMASEIMKVLVEEPESKADIWIHKEITKVDCSGNGEVLSIICFEDKIFSGHSDGTIKVWKVKESKLDLMQENKRHTKDVTSLAISESGDRLYSGSLDRTVKVWSIEMAAIHHVQEYDMKDHIHNLVVTNTMCCFTPHGSGIKVKSWNGESKLLNSNKHVKCLALVQGKLYCGCHDSSVQEIDLATGKVINIQSGSKKLLGKTNPIHALKLHGEFIYTTSSYVDGSVIKIWNICNNRISMFGSLQSSLEVRAMAVSSELIYLGCKGGAVEIWDTKKHSRINTLHTGSNCRVLCMAFNSNEDILVIGTSDGQIQAWGVK</sequence>
<evidence type="ECO:0000256" key="3">
    <source>
        <dbReference type="ARBA" id="ARBA00012483"/>
    </source>
</evidence>
<proteinExistence type="predicted"/>
<feature type="domain" description="U-box" evidence="7">
    <location>
        <begin position="446"/>
        <end position="521"/>
    </location>
</feature>
<dbReference type="CDD" id="cd16664">
    <property type="entry name" value="RING-Ubox_PUB"/>
    <property type="match status" value="1"/>
</dbReference>
<dbReference type="InterPro" id="IPR011989">
    <property type="entry name" value="ARM-like"/>
</dbReference>
<keyword evidence="4" id="KW-0808">Transferase</keyword>
<dbReference type="EMBL" id="JASCZI010090717">
    <property type="protein sequence ID" value="MED6145517.1"/>
    <property type="molecule type" value="Genomic_DNA"/>
</dbReference>
<dbReference type="Pfam" id="PF23628">
    <property type="entry name" value="ARM_LIN_C"/>
    <property type="match status" value="1"/>
</dbReference>
<evidence type="ECO:0000313" key="8">
    <source>
        <dbReference type="EMBL" id="MED6145517.1"/>
    </source>
</evidence>
<dbReference type="Pfam" id="PF04564">
    <property type="entry name" value="U-box"/>
    <property type="match status" value="1"/>
</dbReference>
<feature type="region of interest" description="Disordered" evidence="6">
    <location>
        <begin position="301"/>
        <end position="363"/>
    </location>
</feature>
<dbReference type="PANTHER" id="PTHR47446">
    <property type="entry name" value="RING-TYPE E3 UBIQUITIN TRANSFERASE"/>
    <property type="match status" value="1"/>
</dbReference>
<dbReference type="InterPro" id="IPR056514">
    <property type="entry name" value="ARM_LIN_2nd"/>
</dbReference>
<dbReference type="PROSITE" id="PS50082">
    <property type="entry name" value="WD_REPEATS_2"/>
    <property type="match status" value="2"/>
</dbReference>
<feature type="region of interest" description="Disordered" evidence="6">
    <location>
        <begin position="526"/>
        <end position="547"/>
    </location>
</feature>
<dbReference type="InterPro" id="IPR045210">
    <property type="entry name" value="RING-Ubox_PUB"/>
</dbReference>
<dbReference type="SUPFAM" id="SSF57850">
    <property type="entry name" value="RING/U-box"/>
    <property type="match status" value="1"/>
</dbReference>
<dbReference type="Pfam" id="PF00400">
    <property type="entry name" value="WD40"/>
    <property type="match status" value="3"/>
</dbReference>
<feature type="repeat" description="WD" evidence="5">
    <location>
        <begin position="1355"/>
        <end position="1389"/>
    </location>
</feature>
<dbReference type="PROSITE" id="PS51698">
    <property type="entry name" value="U_BOX"/>
    <property type="match status" value="1"/>
</dbReference>
<dbReference type="SUPFAM" id="SSF50978">
    <property type="entry name" value="WD40 repeat-like"/>
    <property type="match status" value="1"/>
</dbReference>
<dbReference type="Gene3D" id="1.25.10.10">
    <property type="entry name" value="Leucine-rich Repeat Variant"/>
    <property type="match status" value="1"/>
</dbReference>
<keyword evidence="5" id="KW-0853">WD repeat</keyword>
<comment type="catalytic activity">
    <reaction evidence="1">
        <text>S-ubiquitinyl-[E2 ubiquitin-conjugating enzyme]-L-cysteine + [acceptor protein]-L-lysine = [E2 ubiquitin-conjugating enzyme]-L-cysteine + N(6)-ubiquitinyl-[acceptor protein]-L-lysine.</text>
        <dbReference type="EC" id="2.3.2.27"/>
    </reaction>
</comment>
<dbReference type="SUPFAM" id="SSF48371">
    <property type="entry name" value="ARM repeat"/>
    <property type="match status" value="1"/>
</dbReference>
<dbReference type="Pfam" id="PF23568">
    <property type="entry name" value="ARM_LIN"/>
    <property type="match status" value="1"/>
</dbReference>
<feature type="compositionally biased region" description="Low complexity" evidence="6">
    <location>
        <begin position="322"/>
        <end position="342"/>
    </location>
</feature>
<dbReference type="Gene3D" id="3.30.40.10">
    <property type="entry name" value="Zinc/RING finger domain, C3HC4 (zinc finger)"/>
    <property type="match status" value="1"/>
</dbReference>
<name>A0ABU6T9Z0_9FABA</name>
<gene>
    <name evidence="8" type="ORF">PIB30_025987</name>
</gene>
<dbReference type="InterPro" id="IPR036322">
    <property type="entry name" value="WD40_repeat_dom_sf"/>
</dbReference>
<evidence type="ECO:0000256" key="4">
    <source>
        <dbReference type="ARBA" id="ARBA00022679"/>
    </source>
</evidence>
<protein>
    <recommendedName>
        <fullName evidence="3">RING-type E3 ubiquitin transferase</fullName>
        <ecNumber evidence="3">2.3.2.27</ecNumber>
    </recommendedName>
</protein>
<organism evidence="8 9">
    <name type="scientific">Stylosanthes scabra</name>
    <dbReference type="NCBI Taxonomy" id="79078"/>
    <lineage>
        <taxon>Eukaryota</taxon>
        <taxon>Viridiplantae</taxon>
        <taxon>Streptophyta</taxon>
        <taxon>Embryophyta</taxon>
        <taxon>Tracheophyta</taxon>
        <taxon>Spermatophyta</taxon>
        <taxon>Magnoliopsida</taxon>
        <taxon>eudicotyledons</taxon>
        <taxon>Gunneridae</taxon>
        <taxon>Pentapetalae</taxon>
        <taxon>rosids</taxon>
        <taxon>fabids</taxon>
        <taxon>Fabales</taxon>
        <taxon>Fabaceae</taxon>
        <taxon>Papilionoideae</taxon>
        <taxon>50 kb inversion clade</taxon>
        <taxon>dalbergioids sensu lato</taxon>
        <taxon>Dalbergieae</taxon>
        <taxon>Pterocarpus clade</taxon>
        <taxon>Stylosanthes</taxon>
    </lineage>
</organism>
<keyword evidence="9" id="KW-1185">Reference proteome</keyword>
<dbReference type="EC" id="2.3.2.27" evidence="3"/>
<dbReference type="SMART" id="SM00320">
    <property type="entry name" value="WD40"/>
    <property type="match status" value="6"/>
</dbReference>
<dbReference type="SMART" id="SM00504">
    <property type="entry name" value="Ubox"/>
    <property type="match status" value="1"/>
</dbReference>
<dbReference type="PANTHER" id="PTHR47446:SF2">
    <property type="entry name" value="RING-TYPE E3 UBIQUITIN TRANSFERASE"/>
    <property type="match status" value="1"/>
</dbReference>
<reference evidence="8 9" key="1">
    <citation type="journal article" date="2023" name="Plants (Basel)">
        <title>Bridging the Gap: Combining Genomics and Transcriptomics Approaches to Understand Stylosanthes scabra, an Orphan Legume from the Brazilian Caatinga.</title>
        <authorList>
            <person name="Ferreira-Neto J.R.C."/>
            <person name="da Silva M.D."/>
            <person name="Binneck E."/>
            <person name="de Melo N.F."/>
            <person name="da Silva R.H."/>
            <person name="de Melo A.L.T.M."/>
            <person name="Pandolfi V."/>
            <person name="Bustamante F.O."/>
            <person name="Brasileiro-Vidal A.C."/>
            <person name="Benko-Iseppon A.M."/>
        </authorList>
    </citation>
    <scope>NUCLEOTIDE SEQUENCE [LARGE SCALE GENOMIC DNA]</scope>
    <source>
        <tissue evidence="8">Leaves</tissue>
    </source>
</reference>
<feature type="compositionally biased region" description="Polar residues" evidence="6">
    <location>
        <begin position="343"/>
        <end position="361"/>
    </location>
</feature>
<evidence type="ECO:0000313" key="9">
    <source>
        <dbReference type="Proteomes" id="UP001341840"/>
    </source>
</evidence>
<dbReference type="InterPro" id="IPR001680">
    <property type="entry name" value="WD40_rpt"/>
</dbReference>
<feature type="repeat" description="WD" evidence="5">
    <location>
        <begin position="1144"/>
        <end position="1178"/>
    </location>
</feature>
<dbReference type="InterPro" id="IPR016024">
    <property type="entry name" value="ARM-type_fold"/>
</dbReference>
<feature type="compositionally biased region" description="Acidic residues" evidence="6">
    <location>
        <begin position="230"/>
        <end position="246"/>
    </location>
</feature>
<evidence type="ECO:0000256" key="1">
    <source>
        <dbReference type="ARBA" id="ARBA00000900"/>
    </source>
</evidence>
<dbReference type="Pfam" id="PF23654">
    <property type="entry name" value="ARM_LIN_2nd"/>
    <property type="match status" value="1"/>
</dbReference>
<feature type="compositionally biased region" description="Basic and acidic residues" evidence="6">
    <location>
        <begin position="529"/>
        <end position="539"/>
    </location>
</feature>
<feature type="region of interest" description="Disordered" evidence="6">
    <location>
        <begin position="389"/>
        <end position="417"/>
    </location>
</feature>
<dbReference type="InterPro" id="IPR055566">
    <property type="entry name" value="ARM_LIN"/>
</dbReference>